<dbReference type="RefSeq" id="YP_009654484.1">
    <property type="nucleotide sequence ID" value="NC_042795.1"/>
</dbReference>
<proteinExistence type="predicted"/>
<reference evidence="3" key="2">
    <citation type="submission" date="2018-03" db="EMBL/GenBank/DDBJ databases">
        <title>Complete mitochondrial genome of the Hydnophora exesa(Scleractinia, Merulinidae) Mitogenome characterization and phylogenetic positioning.</title>
        <authorList>
            <person name="Niu W."/>
            <person name="Tian P."/>
        </authorList>
    </citation>
    <scope>NUCLEOTIDE SEQUENCE</scope>
</reference>
<evidence type="ECO:0000256" key="1">
    <source>
        <dbReference type="SAM" id="Phobius"/>
    </source>
</evidence>
<keyword evidence="1" id="KW-0472">Membrane</keyword>
<feature type="transmembrane region" description="Helical" evidence="1">
    <location>
        <begin position="16"/>
        <end position="35"/>
    </location>
</feature>
<sequence length="65" mass="8010">MPQLNTTMFLNQYGCTFFLFFVLLFFFLFILLPQVKKNFFFRKKINTKDFLKESLLIKKVVFIWL</sequence>
<reference evidence="2" key="1">
    <citation type="submission" date="2016-11" db="EMBL/GenBank/DDBJ databases">
        <title>The complete mitogenome of Hydnophora exesa.</title>
        <authorList>
            <person name="Niu W."/>
        </authorList>
    </citation>
    <scope>NUCLEOTIDE SEQUENCE</scope>
</reference>
<name>A0A290QND2_HYDEX</name>
<evidence type="ECO:0000313" key="2">
    <source>
        <dbReference type="EMBL" id="ATC69377.1"/>
    </source>
</evidence>
<dbReference type="EMBL" id="MH086217">
    <property type="protein sequence ID" value="QCH39771.1"/>
    <property type="molecule type" value="Genomic_DNA"/>
</dbReference>
<gene>
    <name evidence="2" type="primary">atp8</name>
</gene>
<protein>
    <submittedName>
        <fullName evidence="3">ATP synthase 8</fullName>
    </submittedName>
    <submittedName>
        <fullName evidence="2">ATP synthase F0 subunit 8</fullName>
    </submittedName>
</protein>
<keyword evidence="1" id="KW-1133">Transmembrane helix</keyword>
<evidence type="ECO:0000313" key="3">
    <source>
        <dbReference type="EMBL" id="QCH39771.1"/>
    </source>
</evidence>
<geneLocation type="mitochondrion" evidence="2"/>
<accession>A0A290QND2</accession>
<dbReference type="GeneID" id="40501198"/>
<keyword evidence="1" id="KW-0812">Transmembrane</keyword>
<organism evidence="2">
    <name type="scientific">Hydnophora exesa</name>
    <name type="common">Spine coral</name>
    <dbReference type="NCBI Taxonomy" id="154326"/>
    <lineage>
        <taxon>Eukaryota</taxon>
        <taxon>Metazoa</taxon>
        <taxon>Cnidaria</taxon>
        <taxon>Anthozoa</taxon>
        <taxon>Hexacorallia</taxon>
        <taxon>Scleractinia</taxon>
        <taxon>Faviina</taxon>
        <taxon>Merulinidae</taxon>
        <taxon>Hydnophora</taxon>
    </lineage>
</organism>
<keyword evidence="2" id="KW-0496">Mitochondrion</keyword>
<dbReference type="AlphaFoldDB" id="A0A290QND2"/>
<dbReference type="EMBL" id="KY094486">
    <property type="protein sequence ID" value="ATC69377.1"/>
    <property type="molecule type" value="Genomic_DNA"/>
</dbReference>